<keyword evidence="1" id="KW-0472">Membrane</keyword>
<accession>A0A379GA72</accession>
<evidence type="ECO:0000313" key="2">
    <source>
        <dbReference type="EMBL" id="SUC37930.1"/>
    </source>
</evidence>
<feature type="transmembrane region" description="Helical" evidence="1">
    <location>
        <begin position="33"/>
        <end position="50"/>
    </location>
</feature>
<evidence type="ECO:0000256" key="1">
    <source>
        <dbReference type="SAM" id="Phobius"/>
    </source>
</evidence>
<gene>
    <name evidence="2" type="ORF">NCTC13043_02429</name>
</gene>
<keyword evidence="1" id="KW-0812">Transmembrane</keyword>
<evidence type="ECO:0000313" key="3">
    <source>
        <dbReference type="Proteomes" id="UP000254235"/>
    </source>
</evidence>
<dbReference type="EMBL" id="UGTP01000004">
    <property type="protein sequence ID" value="SUC37930.1"/>
    <property type="molecule type" value="Genomic_DNA"/>
</dbReference>
<protein>
    <submittedName>
        <fullName evidence="2">Uncharacterized protein</fullName>
    </submittedName>
</protein>
<proteinExistence type="predicted"/>
<keyword evidence="1" id="KW-1133">Transmembrane helix</keyword>
<dbReference type="AlphaFoldDB" id="A0A379GA72"/>
<organism evidence="2 3">
    <name type="scientific">Prevotella pallens</name>
    <dbReference type="NCBI Taxonomy" id="60133"/>
    <lineage>
        <taxon>Bacteria</taxon>
        <taxon>Pseudomonadati</taxon>
        <taxon>Bacteroidota</taxon>
        <taxon>Bacteroidia</taxon>
        <taxon>Bacteroidales</taxon>
        <taxon>Prevotellaceae</taxon>
        <taxon>Prevotella</taxon>
    </lineage>
</organism>
<sequence>MQLIFSKDKAKIYIFFRKAINMIFYFPKKEKKVFIVYSFCFLIRYFIFFHE</sequence>
<reference evidence="2 3" key="1">
    <citation type="submission" date="2018-06" db="EMBL/GenBank/DDBJ databases">
        <authorList>
            <consortium name="Pathogen Informatics"/>
            <person name="Doyle S."/>
        </authorList>
    </citation>
    <scope>NUCLEOTIDE SEQUENCE [LARGE SCALE GENOMIC DNA]</scope>
    <source>
        <strain evidence="2 3">NCTC13043</strain>
    </source>
</reference>
<dbReference type="Proteomes" id="UP000254235">
    <property type="component" value="Unassembled WGS sequence"/>
</dbReference>
<name>A0A379GA72_9BACT</name>